<proteinExistence type="predicted"/>
<accession>A0ABR3BY10</accession>
<name>A0ABR3BY10_9PEZI</name>
<evidence type="ECO:0000256" key="1">
    <source>
        <dbReference type="SAM" id="SignalP"/>
    </source>
</evidence>
<dbReference type="InterPro" id="IPR050464">
    <property type="entry name" value="Zeta_carotene_desat/Oxidored"/>
</dbReference>
<comment type="caution">
    <text evidence="2">The sequence shown here is derived from an EMBL/GenBank/DDBJ whole genome shotgun (WGS) entry which is preliminary data.</text>
</comment>
<sequence>MKLSLTLAVGLTSSVLASPTGFKNFKPEDVIERDVVILGGGAAGAYAAVRLRDAGKSVVVIEREDHLGGHVNTYSAPESPFALDYGVIAYLELPGVADFFKRFDIDLFPAPDPGFSKKYIDFTTGRALTSGNPITAAANPRAVQAALSTYGQLAALYLNHTFPSLAALPTGAALPADLALPFGDFVAKYNLQAALPTIWGFVSFTGDVLRESTAYVLNQFGAVHLNATANAGLLMTGTLNNSVLYDRIAAHLGPDDVLYGATAVRAVERTADAVALVVDGDDGCEKLVKAKKLLVTIPPLASTLAPIFGGPAADEEELDVFSRWTYRSGYVGVLNGTGLPDGVEVVNASPSNASLSLPGGGGESFVWNVISSGLLPGVFRTSVVGDEGLTAEGAKGLVADALSRIGDIVWGDEVGWRWRRRGDTKRRCSIGGGVVLA</sequence>
<protein>
    <recommendedName>
        <fullName evidence="4">Amine oxidase</fullName>
    </recommendedName>
</protein>
<dbReference type="SUPFAM" id="SSF51905">
    <property type="entry name" value="FAD/NAD(P)-binding domain"/>
    <property type="match status" value="1"/>
</dbReference>
<reference evidence="2 3" key="1">
    <citation type="submission" date="2024-02" db="EMBL/GenBank/DDBJ databases">
        <title>De novo assembly and annotation of 12 fungi associated with fruit tree decline syndrome in Ontario, Canada.</title>
        <authorList>
            <person name="Sulman M."/>
            <person name="Ellouze W."/>
            <person name="Ilyukhin E."/>
        </authorList>
    </citation>
    <scope>NUCLEOTIDE SEQUENCE [LARGE SCALE GENOMIC DNA]</scope>
    <source>
        <strain evidence="2 3">FDS-637</strain>
    </source>
</reference>
<gene>
    <name evidence="2" type="ORF">SLS55_010264</name>
</gene>
<dbReference type="Gene3D" id="3.50.50.60">
    <property type="entry name" value="FAD/NAD(P)-binding domain"/>
    <property type="match status" value="1"/>
</dbReference>
<feature type="signal peptide" evidence="1">
    <location>
        <begin position="1"/>
        <end position="17"/>
    </location>
</feature>
<evidence type="ECO:0008006" key="4">
    <source>
        <dbReference type="Google" id="ProtNLM"/>
    </source>
</evidence>
<keyword evidence="3" id="KW-1185">Reference proteome</keyword>
<dbReference type="InterPro" id="IPR036188">
    <property type="entry name" value="FAD/NAD-bd_sf"/>
</dbReference>
<feature type="chain" id="PRO_5046381609" description="Amine oxidase" evidence="1">
    <location>
        <begin position="18"/>
        <end position="437"/>
    </location>
</feature>
<evidence type="ECO:0000313" key="3">
    <source>
        <dbReference type="Proteomes" id="UP001430584"/>
    </source>
</evidence>
<dbReference type="PANTHER" id="PTHR42923:SF26">
    <property type="entry name" value="FMN REDUCTASE LOT6, PUTATIVE (AFU_ORTHOLOGUE AFUA_7G06600)-RELATED"/>
    <property type="match status" value="1"/>
</dbReference>
<dbReference type="GeneID" id="92014349"/>
<evidence type="ECO:0000313" key="2">
    <source>
        <dbReference type="EMBL" id="KAL0253292.1"/>
    </source>
</evidence>
<organism evidence="2 3">
    <name type="scientific">Diplodia seriata</name>
    <dbReference type="NCBI Taxonomy" id="420778"/>
    <lineage>
        <taxon>Eukaryota</taxon>
        <taxon>Fungi</taxon>
        <taxon>Dikarya</taxon>
        <taxon>Ascomycota</taxon>
        <taxon>Pezizomycotina</taxon>
        <taxon>Dothideomycetes</taxon>
        <taxon>Dothideomycetes incertae sedis</taxon>
        <taxon>Botryosphaeriales</taxon>
        <taxon>Botryosphaeriaceae</taxon>
        <taxon>Diplodia</taxon>
    </lineage>
</organism>
<keyword evidence="1" id="KW-0732">Signal</keyword>
<dbReference type="Pfam" id="PF13450">
    <property type="entry name" value="NAD_binding_8"/>
    <property type="match status" value="1"/>
</dbReference>
<dbReference type="Proteomes" id="UP001430584">
    <property type="component" value="Unassembled WGS sequence"/>
</dbReference>
<dbReference type="EMBL" id="JAJVCZ030000012">
    <property type="protein sequence ID" value="KAL0253292.1"/>
    <property type="molecule type" value="Genomic_DNA"/>
</dbReference>
<dbReference type="PANTHER" id="PTHR42923">
    <property type="entry name" value="PROTOPORPHYRINOGEN OXIDASE"/>
    <property type="match status" value="1"/>
</dbReference>
<dbReference type="RefSeq" id="XP_066627936.1">
    <property type="nucleotide sequence ID" value="XM_066781653.1"/>
</dbReference>